<name>A0A7J7K3P1_BUGNE</name>
<accession>A0A7J7K3P1</accession>
<dbReference type="AlphaFoldDB" id="A0A7J7K3P1"/>
<sequence>MDEEEDEVFPLPPAPSDFRKASKGVFEFPPGVNLQPILVHNPCRLLAMVKSQVLCGALTLEFPQCLYSLQHLYPRTSTIVNTKKKDATTLQQPTLSSSSALHCQQAVHVK</sequence>
<proteinExistence type="predicted"/>
<evidence type="ECO:0000313" key="1">
    <source>
        <dbReference type="EMBL" id="KAF6032805.1"/>
    </source>
</evidence>
<organism evidence="1 2">
    <name type="scientific">Bugula neritina</name>
    <name type="common">Brown bryozoan</name>
    <name type="synonym">Sertularia neritina</name>
    <dbReference type="NCBI Taxonomy" id="10212"/>
    <lineage>
        <taxon>Eukaryota</taxon>
        <taxon>Metazoa</taxon>
        <taxon>Spiralia</taxon>
        <taxon>Lophotrochozoa</taxon>
        <taxon>Bryozoa</taxon>
        <taxon>Gymnolaemata</taxon>
        <taxon>Cheilostomatida</taxon>
        <taxon>Flustrina</taxon>
        <taxon>Buguloidea</taxon>
        <taxon>Bugulidae</taxon>
        <taxon>Bugula</taxon>
    </lineage>
</organism>
<comment type="caution">
    <text evidence="1">The sequence shown here is derived from an EMBL/GenBank/DDBJ whole genome shotgun (WGS) entry which is preliminary data.</text>
</comment>
<protein>
    <submittedName>
        <fullName evidence="1">Uncharacterized protein</fullName>
    </submittedName>
</protein>
<evidence type="ECO:0000313" key="2">
    <source>
        <dbReference type="Proteomes" id="UP000593567"/>
    </source>
</evidence>
<dbReference type="Proteomes" id="UP000593567">
    <property type="component" value="Unassembled WGS sequence"/>
</dbReference>
<gene>
    <name evidence="1" type="ORF">EB796_008850</name>
</gene>
<dbReference type="EMBL" id="VXIV02001473">
    <property type="protein sequence ID" value="KAF6032805.1"/>
    <property type="molecule type" value="Genomic_DNA"/>
</dbReference>
<keyword evidence="2" id="KW-1185">Reference proteome</keyword>
<reference evidence="1" key="1">
    <citation type="submission" date="2020-06" db="EMBL/GenBank/DDBJ databases">
        <title>Draft genome of Bugula neritina, a colonial animal packing powerful symbionts and potential medicines.</title>
        <authorList>
            <person name="Rayko M."/>
        </authorList>
    </citation>
    <scope>NUCLEOTIDE SEQUENCE [LARGE SCALE GENOMIC DNA]</scope>
    <source>
        <strain evidence="1">Kwan_BN1</strain>
    </source>
</reference>